<evidence type="ECO:0000313" key="3">
    <source>
        <dbReference type="WBParaSite" id="GPUH_0001222801-mRNA-1"/>
    </source>
</evidence>
<organism evidence="3">
    <name type="scientific">Gongylonema pulchrum</name>
    <dbReference type="NCBI Taxonomy" id="637853"/>
    <lineage>
        <taxon>Eukaryota</taxon>
        <taxon>Metazoa</taxon>
        <taxon>Ecdysozoa</taxon>
        <taxon>Nematoda</taxon>
        <taxon>Chromadorea</taxon>
        <taxon>Rhabditida</taxon>
        <taxon>Spirurina</taxon>
        <taxon>Spiruromorpha</taxon>
        <taxon>Spiruroidea</taxon>
        <taxon>Gongylonematidae</taxon>
        <taxon>Gongylonema</taxon>
    </lineage>
</organism>
<reference evidence="3" key="1">
    <citation type="submission" date="2016-06" db="UniProtKB">
        <authorList>
            <consortium name="WormBaseParasite"/>
        </authorList>
    </citation>
    <scope>IDENTIFICATION</scope>
</reference>
<gene>
    <name evidence="1" type="ORF">GPUH_LOCUS12214</name>
</gene>
<dbReference type="Proteomes" id="UP000271098">
    <property type="component" value="Unassembled WGS sequence"/>
</dbReference>
<sequence>MFRNGTPVPCFCTGLNKCILTQSENNLGFVMALNAAVTVITRNYPGPVDGELLFVTVAAFGRKFTVEATAEGVVHFDGVATVEQSYM</sequence>
<dbReference type="EMBL" id="UYRT01079132">
    <property type="protein sequence ID" value="VDN20065.1"/>
    <property type="molecule type" value="Genomic_DNA"/>
</dbReference>
<accession>A0A183DU23</accession>
<evidence type="ECO:0000313" key="1">
    <source>
        <dbReference type="EMBL" id="VDN20065.1"/>
    </source>
</evidence>
<proteinExistence type="predicted"/>
<keyword evidence="2" id="KW-1185">Reference proteome</keyword>
<reference evidence="1 2" key="2">
    <citation type="submission" date="2018-11" db="EMBL/GenBank/DDBJ databases">
        <authorList>
            <consortium name="Pathogen Informatics"/>
        </authorList>
    </citation>
    <scope>NUCLEOTIDE SEQUENCE [LARGE SCALE GENOMIC DNA]</scope>
</reference>
<protein>
    <submittedName>
        <fullName evidence="3">4HBT domain-containing protein</fullName>
    </submittedName>
</protein>
<dbReference type="AlphaFoldDB" id="A0A183DU23"/>
<evidence type="ECO:0000313" key="2">
    <source>
        <dbReference type="Proteomes" id="UP000271098"/>
    </source>
</evidence>
<dbReference type="WBParaSite" id="GPUH_0001222801-mRNA-1">
    <property type="protein sequence ID" value="GPUH_0001222801-mRNA-1"/>
    <property type="gene ID" value="GPUH_0001222801"/>
</dbReference>
<name>A0A183DU23_9BILA</name>